<proteinExistence type="predicted"/>
<accession>A0A6A6TVD2</accession>
<dbReference type="AlphaFoldDB" id="A0A6A6TVD2"/>
<name>A0A6A6TVD2_9PEZI</name>
<dbReference type="EMBL" id="MU004245">
    <property type="protein sequence ID" value="KAF2663416.1"/>
    <property type="molecule type" value="Genomic_DNA"/>
</dbReference>
<gene>
    <name evidence="2" type="ORF">BT63DRAFT_461144</name>
</gene>
<evidence type="ECO:0000256" key="1">
    <source>
        <dbReference type="SAM" id="SignalP"/>
    </source>
</evidence>
<feature type="chain" id="PRO_5025465344" description="Cyanovirin-N domain-containing protein" evidence="1">
    <location>
        <begin position="21"/>
        <end position="142"/>
    </location>
</feature>
<sequence>MFKRISLSFITFLLATCISAAPTASDNATIDANLNIPRPICAGRAGPPGNRDEAYDCMDFLFARGEEWCGTGDSDMITFCQSGNTKVVGISLKAGTRSLCKDVALGLKIVVEFCCINNVQKICSGKGDTNGNGDLVVGVWAV</sequence>
<feature type="signal peptide" evidence="1">
    <location>
        <begin position="1"/>
        <end position="20"/>
    </location>
</feature>
<reference evidence="2" key="1">
    <citation type="journal article" date="2020" name="Stud. Mycol.">
        <title>101 Dothideomycetes genomes: a test case for predicting lifestyles and emergence of pathogens.</title>
        <authorList>
            <person name="Haridas S."/>
            <person name="Albert R."/>
            <person name="Binder M."/>
            <person name="Bloem J."/>
            <person name="Labutti K."/>
            <person name="Salamov A."/>
            <person name="Andreopoulos B."/>
            <person name="Baker S."/>
            <person name="Barry K."/>
            <person name="Bills G."/>
            <person name="Bluhm B."/>
            <person name="Cannon C."/>
            <person name="Castanera R."/>
            <person name="Culley D."/>
            <person name="Daum C."/>
            <person name="Ezra D."/>
            <person name="Gonzalez J."/>
            <person name="Henrissat B."/>
            <person name="Kuo A."/>
            <person name="Liang C."/>
            <person name="Lipzen A."/>
            <person name="Lutzoni F."/>
            <person name="Magnuson J."/>
            <person name="Mondo S."/>
            <person name="Nolan M."/>
            <person name="Ohm R."/>
            <person name="Pangilinan J."/>
            <person name="Park H.-J."/>
            <person name="Ramirez L."/>
            <person name="Alfaro M."/>
            <person name="Sun H."/>
            <person name="Tritt A."/>
            <person name="Yoshinaga Y."/>
            <person name="Zwiers L.-H."/>
            <person name="Turgeon B."/>
            <person name="Goodwin S."/>
            <person name="Spatafora J."/>
            <person name="Crous P."/>
            <person name="Grigoriev I."/>
        </authorList>
    </citation>
    <scope>NUCLEOTIDE SEQUENCE</scope>
    <source>
        <strain evidence="2">CBS 115976</strain>
    </source>
</reference>
<keyword evidence="1" id="KW-0732">Signal</keyword>
<dbReference type="Proteomes" id="UP000799302">
    <property type="component" value="Unassembled WGS sequence"/>
</dbReference>
<evidence type="ECO:0008006" key="4">
    <source>
        <dbReference type="Google" id="ProtNLM"/>
    </source>
</evidence>
<evidence type="ECO:0000313" key="3">
    <source>
        <dbReference type="Proteomes" id="UP000799302"/>
    </source>
</evidence>
<protein>
    <recommendedName>
        <fullName evidence="4">Cyanovirin-N domain-containing protein</fullName>
    </recommendedName>
</protein>
<evidence type="ECO:0000313" key="2">
    <source>
        <dbReference type="EMBL" id="KAF2663416.1"/>
    </source>
</evidence>
<keyword evidence="3" id="KW-1185">Reference proteome</keyword>
<organism evidence="2 3">
    <name type="scientific">Microthyrium microscopicum</name>
    <dbReference type="NCBI Taxonomy" id="703497"/>
    <lineage>
        <taxon>Eukaryota</taxon>
        <taxon>Fungi</taxon>
        <taxon>Dikarya</taxon>
        <taxon>Ascomycota</taxon>
        <taxon>Pezizomycotina</taxon>
        <taxon>Dothideomycetes</taxon>
        <taxon>Dothideomycetes incertae sedis</taxon>
        <taxon>Microthyriales</taxon>
        <taxon>Microthyriaceae</taxon>
        <taxon>Microthyrium</taxon>
    </lineage>
</organism>